<evidence type="ECO:0000256" key="2">
    <source>
        <dbReference type="ARBA" id="ARBA00022729"/>
    </source>
</evidence>
<dbReference type="AlphaFoldDB" id="A0ABD2ZCQ8"/>
<feature type="signal peptide" evidence="5">
    <location>
        <begin position="1"/>
        <end position="28"/>
    </location>
</feature>
<keyword evidence="7" id="KW-1185">Reference proteome</keyword>
<evidence type="ECO:0000256" key="5">
    <source>
        <dbReference type="SAM" id="SignalP"/>
    </source>
</evidence>
<dbReference type="Proteomes" id="UP001630127">
    <property type="component" value="Unassembled WGS sequence"/>
</dbReference>
<reference evidence="6 7" key="1">
    <citation type="submission" date="2024-11" db="EMBL/GenBank/DDBJ databases">
        <title>A near-complete genome assembly of Cinchona calisaya.</title>
        <authorList>
            <person name="Lian D.C."/>
            <person name="Zhao X.W."/>
            <person name="Wei L."/>
        </authorList>
    </citation>
    <scope>NUCLEOTIDE SEQUENCE [LARGE SCALE GENOMIC DNA]</scope>
    <source>
        <tissue evidence="6">Nenye</tissue>
    </source>
</reference>
<evidence type="ECO:0000313" key="7">
    <source>
        <dbReference type="Proteomes" id="UP001630127"/>
    </source>
</evidence>
<evidence type="ECO:0008006" key="8">
    <source>
        <dbReference type="Google" id="ProtNLM"/>
    </source>
</evidence>
<dbReference type="PANTHER" id="PTHR22835">
    <property type="entry name" value="ZINC FINGER FYVE DOMAIN CONTAINING PROTEIN"/>
    <property type="match status" value="1"/>
</dbReference>
<organism evidence="6 7">
    <name type="scientific">Cinchona calisaya</name>
    <dbReference type="NCBI Taxonomy" id="153742"/>
    <lineage>
        <taxon>Eukaryota</taxon>
        <taxon>Viridiplantae</taxon>
        <taxon>Streptophyta</taxon>
        <taxon>Embryophyta</taxon>
        <taxon>Tracheophyta</taxon>
        <taxon>Spermatophyta</taxon>
        <taxon>Magnoliopsida</taxon>
        <taxon>eudicotyledons</taxon>
        <taxon>Gunneridae</taxon>
        <taxon>Pentapetalae</taxon>
        <taxon>asterids</taxon>
        <taxon>lamiids</taxon>
        <taxon>Gentianales</taxon>
        <taxon>Rubiaceae</taxon>
        <taxon>Cinchonoideae</taxon>
        <taxon>Cinchoneae</taxon>
        <taxon>Cinchona</taxon>
    </lineage>
</organism>
<dbReference type="InterPro" id="IPR036514">
    <property type="entry name" value="SGNH_hydro_sf"/>
</dbReference>
<evidence type="ECO:0000256" key="4">
    <source>
        <dbReference type="ARBA" id="ARBA00023180"/>
    </source>
</evidence>
<keyword evidence="3" id="KW-0378">Hydrolase</keyword>
<proteinExistence type="inferred from homology"/>
<comment type="similarity">
    <text evidence="1">Belongs to the 'GDSL' lipolytic enzyme family.</text>
</comment>
<keyword evidence="2 5" id="KW-0732">Signal</keyword>
<keyword evidence="4" id="KW-0325">Glycoprotein</keyword>
<name>A0ABD2ZCQ8_9GENT</name>
<dbReference type="PANTHER" id="PTHR22835:SF476">
    <property type="entry name" value="OS06G0160200 PROTEIN"/>
    <property type="match status" value="1"/>
</dbReference>
<evidence type="ECO:0000256" key="1">
    <source>
        <dbReference type="ARBA" id="ARBA00008668"/>
    </source>
</evidence>
<dbReference type="SUPFAM" id="SSF52266">
    <property type="entry name" value="SGNH hydrolase"/>
    <property type="match status" value="1"/>
</dbReference>
<comment type="caution">
    <text evidence="6">The sequence shown here is derived from an EMBL/GenBank/DDBJ whole genome shotgun (WGS) entry which is preliminary data.</text>
</comment>
<evidence type="ECO:0000313" key="6">
    <source>
        <dbReference type="EMBL" id="KAL3517246.1"/>
    </source>
</evidence>
<dbReference type="GO" id="GO:0016787">
    <property type="term" value="F:hydrolase activity"/>
    <property type="evidence" value="ECO:0007669"/>
    <property type="project" value="UniProtKB-KW"/>
</dbReference>
<sequence length="383" mass="41772">MATNSATFPKVMLIWVVSMALIILKCDGKCAFEAIFNFGDSNSDTGGFYAAFPPQPSPNGMTYFKRPVGRPSDGRLYIDFLAQALGLPFLSPYLKSIGSDYKHGVNFATSASTVLQPTTSLFVSGTSPFSLDVQLNQMKQFKAIVDELHSSGSTNLPQPDIFGKSLYTVYIGQNDFTSKLASIGISGVQQYLPQVVSQISSTIKELYALGGRNFFVLNLAPIGCYPIFLVELPHESSDIDAFGCMTSYNNAVQEYNNMLKESMRQTRQDLQNANVVYVNIYSVLLELFQHPKSHGLLYGTKACCGTGGGAHNANPQVYCGYSKVINGQEVTATACNDPQNYVSWDGIHATEAANKLLVYSILNGSHFDPPFSLHQCCDIQPIG</sequence>
<accession>A0ABD2ZCQ8</accession>
<protein>
    <recommendedName>
        <fullName evidence="8">GDSL esterase/lipase</fullName>
    </recommendedName>
</protein>
<feature type="chain" id="PRO_5044811987" description="GDSL esterase/lipase" evidence="5">
    <location>
        <begin position="29"/>
        <end position="383"/>
    </location>
</feature>
<dbReference type="CDD" id="cd01837">
    <property type="entry name" value="SGNH_plant_lipase_like"/>
    <property type="match status" value="1"/>
</dbReference>
<dbReference type="InterPro" id="IPR035669">
    <property type="entry name" value="SGNH_plant_lipase-like"/>
</dbReference>
<dbReference type="Gene3D" id="3.40.50.1110">
    <property type="entry name" value="SGNH hydrolase"/>
    <property type="match status" value="1"/>
</dbReference>
<dbReference type="Pfam" id="PF00657">
    <property type="entry name" value="Lipase_GDSL"/>
    <property type="match status" value="1"/>
</dbReference>
<gene>
    <name evidence="6" type="ORF">ACH5RR_024148</name>
</gene>
<evidence type="ECO:0000256" key="3">
    <source>
        <dbReference type="ARBA" id="ARBA00022801"/>
    </source>
</evidence>
<dbReference type="EMBL" id="JBJUIK010000010">
    <property type="protein sequence ID" value="KAL3517246.1"/>
    <property type="molecule type" value="Genomic_DNA"/>
</dbReference>
<dbReference type="InterPro" id="IPR001087">
    <property type="entry name" value="GDSL"/>
</dbReference>